<dbReference type="AlphaFoldDB" id="A0A8D8UWJ5"/>
<dbReference type="EC" id="3.1.1.3" evidence="1"/>
<dbReference type="CDD" id="cd07218">
    <property type="entry name" value="Pat_iPLA2"/>
    <property type="match status" value="1"/>
</dbReference>
<feature type="active site" description="Nucleophile" evidence="4">
    <location>
        <position position="38"/>
    </location>
</feature>
<dbReference type="EMBL" id="HBUF01248738">
    <property type="protein sequence ID" value="CAG6679336.1"/>
    <property type="molecule type" value="Transcribed_RNA"/>
</dbReference>
<dbReference type="EMBL" id="HBUF01352006">
    <property type="protein sequence ID" value="CAG6714641.1"/>
    <property type="molecule type" value="Transcribed_RNA"/>
</dbReference>
<feature type="active site" description="Proton acceptor" evidence="4">
    <location>
        <position position="157"/>
    </location>
</feature>
<feature type="compositionally biased region" description="Basic and acidic residues" evidence="5">
    <location>
        <begin position="530"/>
        <end position="539"/>
    </location>
</feature>
<dbReference type="EMBL" id="HBUF01101862">
    <property type="protein sequence ID" value="CAG6638261.1"/>
    <property type="molecule type" value="Transcribed_RNA"/>
</dbReference>
<proteinExistence type="predicted"/>
<dbReference type="InterPro" id="IPR016035">
    <property type="entry name" value="Acyl_Trfase/lysoPLipase"/>
</dbReference>
<dbReference type="GO" id="GO:0005737">
    <property type="term" value="C:cytoplasm"/>
    <property type="evidence" value="ECO:0007669"/>
    <property type="project" value="TreeGrafter"/>
</dbReference>
<reference evidence="7" key="1">
    <citation type="submission" date="2021-05" db="EMBL/GenBank/DDBJ databases">
        <authorList>
            <person name="Alioto T."/>
            <person name="Alioto T."/>
            <person name="Gomez Garrido J."/>
        </authorList>
    </citation>
    <scope>NUCLEOTIDE SEQUENCE</scope>
</reference>
<evidence type="ECO:0000256" key="5">
    <source>
        <dbReference type="SAM" id="MobiDB-lite"/>
    </source>
</evidence>
<dbReference type="FunFam" id="3.40.1090.10:FF:000003">
    <property type="entry name" value="Patatin-like phospholipase domain-containing protein 2"/>
    <property type="match status" value="1"/>
</dbReference>
<feature type="compositionally biased region" description="Polar residues" evidence="5">
    <location>
        <begin position="580"/>
        <end position="600"/>
    </location>
</feature>
<accession>A0A8D8UWJ5</accession>
<protein>
    <recommendedName>
        <fullName evidence="1">triacylglycerol lipase</fullName>
        <ecNumber evidence="1">3.1.1.3</ecNumber>
    </recommendedName>
</protein>
<feature type="domain" description="PNPLA" evidence="6">
    <location>
        <begin position="3"/>
        <end position="170"/>
    </location>
</feature>
<name>A0A8D8UWJ5_9HEMI</name>
<feature type="short sequence motif" description="GXGXXG" evidence="4">
    <location>
        <begin position="7"/>
        <end position="12"/>
    </location>
</feature>
<dbReference type="FunFam" id="3.40.1090.10:FF:000017">
    <property type="entry name" value="Patatin-like phospholipase domain-containing protein 2"/>
    <property type="match status" value="1"/>
</dbReference>
<evidence type="ECO:0000256" key="1">
    <source>
        <dbReference type="ARBA" id="ARBA00013279"/>
    </source>
</evidence>
<evidence type="ECO:0000256" key="2">
    <source>
        <dbReference type="ARBA" id="ARBA00022801"/>
    </source>
</evidence>
<dbReference type="GO" id="GO:0005811">
    <property type="term" value="C:lipid droplet"/>
    <property type="evidence" value="ECO:0007669"/>
    <property type="project" value="TreeGrafter"/>
</dbReference>
<dbReference type="InterPro" id="IPR002641">
    <property type="entry name" value="PNPLA_dom"/>
</dbReference>
<dbReference type="EMBL" id="HBUF01101863">
    <property type="protein sequence ID" value="CAG6638262.1"/>
    <property type="molecule type" value="Transcribed_RNA"/>
</dbReference>
<dbReference type="PANTHER" id="PTHR12406:SF41">
    <property type="entry name" value="BRUMMER, ISOFORM B-RELATED"/>
    <property type="match status" value="1"/>
</dbReference>
<keyword evidence="4" id="KW-0442">Lipid degradation</keyword>
<evidence type="ECO:0000256" key="3">
    <source>
        <dbReference type="ARBA" id="ARBA00023098"/>
    </source>
</evidence>
<sequence length="617" mass="68275">MNLSFAGCGFLGIYHVGVAVCFKKYAPHMLVEKIAGASAGAVAACCLLCDMPLGEITSDVLRLVGEARKRVIGPFSPSFSVPDILREGLEKALPLDAHLKVNGKLHVSLTRIYDGKNVIVSHFNSREDLIQALLASAFVPFFSGFIPPKFHGVRYMDGGVSDNLPILDENTITVSPFCGESDICPRDLSPQLFHMNIANTSVELSSQNFYRVMRILFPPDPEILSQLCQQGFDDALRFLSKNNLINCTKCVAVQSKLVVMDNSKNTSYDDHMEDDEFDPECKECIRHREEALVANLPPTVKAIFQDAIDSANKGFINWVFKHKTMRLVSILSLPYLISVDFMVAVFNKLVQIAPVLGTNIQVISRFLLEQVAILLKRFNRTTNLTANMICKIALTEYSSRLATGLSFEKEFPVRNSKMNVNLKLDVSEDGHMSVNKAPPQPGITLNTGGSQIDDYDDFEHILEVTSHHDAVMAFYYTDENNAMNVTEIFDLTEKADLPPLNTKDNANLAEDGIGPLITIKDEDWNTEQDGYGHEADDSHNGGGIFSDPESEWTLTNSSTSSSPLSSHRSLTLTDLRPESDQMSSGISQSGHNNNGRTPPQHSKLHRKRSTISLNISL</sequence>
<dbReference type="PANTHER" id="PTHR12406">
    <property type="entry name" value="CALCIUM-INDEPENDENT PHOSPHOLIPASE A2 IPLA2 -RELATED"/>
    <property type="match status" value="1"/>
</dbReference>
<dbReference type="EMBL" id="HBUF01570931">
    <property type="protein sequence ID" value="CAG6766493.1"/>
    <property type="molecule type" value="Transcribed_RNA"/>
</dbReference>
<dbReference type="EMBL" id="HBUF01352003">
    <property type="protein sequence ID" value="CAG6714634.1"/>
    <property type="molecule type" value="Transcribed_RNA"/>
</dbReference>
<dbReference type="PROSITE" id="PS51635">
    <property type="entry name" value="PNPLA"/>
    <property type="match status" value="1"/>
</dbReference>
<evidence type="ECO:0000313" key="7">
    <source>
        <dbReference type="EMBL" id="CAG6714636.1"/>
    </source>
</evidence>
<dbReference type="EMBL" id="HBUF01352005">
    <property type="protein sequence ID" value="CAG6714639.1"/>
    <property type="molecule type" value="Transcribed_RNA"/>
</dbReference>
<feature type="short sequence motif" description="DGA/G" evidence="4">
    <location>
        <begin position="157"/>
        <end position="159"/>
    </location>
</feature>
<keyword evidence="3 4" id="KW-0443">Lipid metabolism</keyword>
<keyword evidence="2 4" id="KW-0378">Hydrolase</keyword>
<organism evidence="7">
    <name type="scientific">Cacopsylla melanoneura</name>
    <dbReference type="NCBI Taxonomy" id="428564"/>
    <lineage>
        <taxon>Eukaryota</taxon>
        <taxon>Metazoa</taxon>
        <taxon>Ecdysozoa</taxon>
        <taxon>Arthropoda</taxon>
        <taxon>Hexapoda</taxon>
        <taxon>Insecta</taxon>
        <taxon>Pterygota</taxon>
        <taxon>Neoptera</taxon>
        <taxon>Paraneoptera</taxon>
        <taxon>Hemiptera</taxon>
        <taxon>Sternorrhyncha</taxon>
        <taxon>Psylloidea</taxon>
        <taxon>Psyllidae</taxon>
        <taxon>Psyllinae</taxon>
        <taxon>Cacopsylla</taxon>
    </lineage>
</organism>
<evidence type="ECO:0000259" key="6">
    <source>
        <dbReference type="PROSITE" id="PS51635"/>
    </source>
</evidence>
<dbReference type="GO" id="GO:0019433">
    <property type="term" value="P:triglyceride catabolic process"/>
    <property type="evidence" value="ECO:0007669"/>
    <property type="project" value="TreeGrafter"/>
</dbReference>
<dbReference type="SUPFAM" id="SSF52151">
    <property type="entry name" value="FabD/lysophospholipase-like"/>
    <property type="match status" value="1"/>
</dbReference>
<feature type="compositionally biased region" description="Low complexity" evidence="5">
    <location>
        <begin position="551"/>
        <end position="573"/>
    </location>
</feature>
<dbReference type="EMBL" id="HBUF01352004">
    <property type="protein sequence ID" value="CAG6714636.1"/>
    <property type="molecule type" value="Transcribed_RNA"/>
</dbReference>
<dbReference type="EMBL" id="HBUF01570930">
    <property type="protein sequence ID" value="CAG6766488.1"/>
    <property type="molecule type" value="Transcribed_RNA"/>
</dbReference>
<evidence type="ECO:0000256" key="4">
    <source>
        <dbReference type="PROSITE-ProRule" id="PRU01161"/>
    </source>
</evidence>
<dbReference type="GO" id="GO:0055088">
    <property type="term" value="P:lipid homeostasis"/>
    <property type="evidence" value="ECO:0007669"/>
    <property type="project" value="TreeGrafter"/>
</dbReference>
<feature type="short sequence motif" description="GXSXG" evidence="4">
    <location>
        <begin position="36"/>
        <end position="40"/>
    </location>
</feature>
<dbReference type="EMBL" id="HBUF01248737">
    <property type="protein sequence ID" value="CAG6679335.1"/>
    <property type="molecule type" value="Transcribed_RNA"/>
</dbReference>
<dbReference type="Gene3D" id="3.40.1090.10">
    <property type="entry name" value="Cytosolic phospholipase A2 catalytic domain"/>
    <property type="match status" value="2"/>
</dbReference>
<dbReference type="GO" id="GO:0016020">
    <property type="term" value="C:membrane"/>
    <property type="evidence" value="ECO:0007669"/>
    <property type="project" value="TreeGrafter"/>
</dbReference>
<feature type="region of interest" description="Disordered" evidence="5">
    <location>
        <begin position="526"/>
        <end position="617"/>
    </location>
</feature>
<dbReference type="GO" id="GO:0004806">
    <property type="term" value="F:triacylglycerol lipase activity"/>
    <property type="evidence" value="ECO:0007669"/>
    <property type="project" value="UniProtKB-EC"/>
</dbReference>
<dbReference type="InterPro" id="IPR033562">
    <property type="entry name" value="PLPL"/>
</dbReference>
<dbReference type="Pfam" id="PF01734">
    <property type="entry name" value="Patatin"/>
    <property type="match status" value="1"/>
</dbReference>